<dbReference type="InterPro" id="IPR000796">
    <property type="entry name" value="Asp_trans"/>
</dbReference>
<dbReference type="Pfam" id="PF00155">
    <property type="entry name" value="Aminotran_1_2"/>
    <property type="match status" value="1"/>
</dbReference>
<dbReference type="PRINTS" id="PR00799">
    <property type="entry name" value="TRANSAMINASE"/>
</dbReference>
<name>A0A934TNG8_9RHOB</name>
<accession>A0A934TNG8</accession>
<comment type="cofactor">
    <cofactor evidence="1">
        <name>pyridoxal 5'-phosphate</name>
        <dbReference type="ChEBI" id="CHEBI:597326"/>
    </cofactor>
</comment>
<dbReference type="InterPro" id="IPR015424">
    <property type="entry name" value="PyrdxlP-dep_Trfase"/>
</dbReference>
<evidence type="ECO:0000259" key="7">
    <source>
        <dbReference type="Pfam" id="PF00155"/>
    </source>
</evidence>
<keyword evidence="6" id="KW-0663">Pyridoxal phosphate</keyword>
<dbReference type="Proteomes" id="UP000706333">
    <property type="component" value="Unassembled WGS sequence"/>
</dbReference>
<evidence type="ECO:0000313" key="8">
    <source>
        <dbReference type="EMBL" id="MBK5928512.1"/>
    </source>
</evidence>
<comment type="similarity">
    <text evidence="2">Belongs to the class-I pyridoxal-phosphate-dependent aminotransferase family.</text>
</comment>
<dbReference type="GO" id="GO:0042802">
    <property type="term" value="F:identical protein binding"/>
    <property type="evidence" value="ECO:0007669"/>
    <property type="project" value="TreeGrafter"/>
</dbReference>
<dbReference type="InterPro" id="IPR015422">
    <property type="entry name" value="PyrdxlP-dep_Trfase_small"/>
</dbReference>
<dbReference type="GO" id="GO:0033585">
    <property type="term" value="P:L-phenylalanine biosynthetic process from chorismate via phenylpyruvate"/>
    <property type="evidence" value="ECO:0007669"/>
    <property type="project" value="TreeGrafter"/>
</dbReference>
<keyword evidence="5" id="KW-0808">Transferase</keyword>
<feature type="domain" description="Aminotransferase class I/classII large" evidence="7">
    <location>
        <begin position="29"/>
        <end position="386"/>
    </location>
</feature>
<reference evidence="8" key="1">
    <citation type="submission" date="2017-05" db="EMBL/GenBank/DDBJ databases">
        <authorList>
            <person name="Imhoff J.F."/>
            <person name="Rahn T."/>
            <person name="Kuenzel S."/>
            <person name="Neulinger S.C."/>
        </authorList>
    </citation>
    <scope>NUCLEOTIDE SEQUENCE</scope>
    <source>
        <strain evidence="8">LMG 28126</strain>
    </source>
</reference>
<dbReference type="GO" id="GO:0005829">
    <property type="term" value="C:cytosol"/>
    <property type="evidence" value="ECO:0007669"/>
    <property type="project" value="TreeGrafter"/>
</dbReference>
<protein>
    <submittedName>
        <fullName evidence="8">Aromatic amino acid aminotransferase</fullName>
    </submittedName>
</protein>
<evidence type="ECO:0000256" key="1">
    <source>
        <dbReference type="ARBA" id="ARBA00001933"/>
    </source>
</evidence>
<evidence type="ECO:0000256" key="3">
    <source>
        <dbReference type="ARBA" id="ARBA00011738"/>
    </source>
</evidence>
<dbReference type="AlphaFoldDB" id="A0A934TNG8"/>
<dbReference type="PANTHER" id="PTHR11879:SF22">
    <property type="entry name" value="ASPARTATE AMINOTRANSFERASE, MITOCHONDRIAL"/>
    <property type="match status" value="1"/>
</dbReference>
<evidence type="ECO:0000256" key="2">
    <source>
        <dbReference type="ARBA" id="ARBA00007441"/>
    </source>
</evidence>
<dbReference type="CDD" id="cd00609">
    <property type="entry name" value="AAT_like"/>
    <property type="match status" value="1"/>
</dbReference>
<dbReference type="PANTHER" id="PTHR11879">
    <property type="entry name" value="ASPARTATE AMINOTRANSFERASE"/>
    <property type="match status" value="1"/>
</dbReference>
<reference evidence="8" key="2">
    <citation type="journal article" date="2020" name="Microorganisms">
        <title>Osmotic Adaptation and Compatible Solute Biosynthesis of Phototrophic Bacteria as Revealed from Genome Analyses.</title>
        <authorList>
            <person name="Imhoff J.F."/>
            <person name="Rahn T."/>
            <person name="Kunzel S."/>
            <person name="Keller A."/>
            <person name="Neulinger S.C."/>
        </authorList>
    </citation>
    <scope>NUCLEOTIDE SEQUENCE</scope>
    <source>
        <strain evidence="8">LMG 28126</strain>
    </source>
</reference>
<evidence type="ECO:0000313" key="9">
    <source>
        <dbReference type="Proteomes" id="UP000706333"/>
    </source>
</evidence>
<dbReference type="GO" id="GO:0004838">
    <property type="term" value="F:L-tyrosine-2-oxoglutarate transaminase activity"/>
    <property type="evidence" value="ECO:0007669"/>
    <property type="project" value="TreeGrafter"/>
</dbReference>
<comment type="caution">
    <text evidence="8">The sequence shown here is derived from an EMBL/GenBank/DDBJ whole genome shotgun (WGS) entry which is preliminary data.</text>
</comment>
<sequence>MLGALAAPAPDPIIALMQRLAADPRDGRIDLGVGVYRDAAGRTPVMGAVAAAEARILAAQQTKGYLGLAGDPGFLAAMVDLLLGASSDRVAAVATPGGSGALRQVLALVAQANPDAQVWIGVPSWPNHAAIAEGLGLAVRPHAYLDAGGGVDTAAMLADLEGARAGDVVVLHASCHNPSGADLTGDDWAAVADLCARRGLVPLVDVAYQGFGAGLEEDVAGLRHLAGGLPEVLVAASGSKSFGLYRERVGLALALCAGPAEAGRVGAALAALNRRNFAFPPDHGARVVTTILRDPVLCADWRAELAGIRRRVQANRSALAQALRVATQGAGFDALERQRGMFSLLDLAPDRIEALRERHAIYLVPDGRINIAGLTPATIPTVATAIATVLRG</sequence>
<dbReference type="Gene3D" id="3.40.640.10">
    <property type="entry name" value="Type I PLP-dependent aspartate aminotransferase-like (Major domain)"/>
    <property type="match status" value="1"/>
</dbReference>
<dbReference type="GO" id="GO:0030170">
    <property type="term" value="F:pyridoxal phosphate binding"/>
    <property type="evidence" value="ECO:0007669"/>
    <property type="project" value="InterPro"/>
</dbReference>
<dbReference type="EMBL" id="NHSD01000308">
    <property type="protein sequence ID" value="MBK5928512.1"/>
    <property type="molecule type" value="Genomic_DNA"/>
</dbReference>
<evidence type="ECO:0000256" key="5">
    <source>
        <dbReference type="ARBA" id="ARBA00022679"/>
    </source>
</evidence>
<dbReference type="InterPro" id="IPR015421">
    <property type="entry name" value="PyrdxlP-dep_Trfase_major"/>
</dbReference>
<comment type="subunit">
    <text evidence="3">Homodimer.</text>
</comment>
<dbReference type="NCBIfam" id="NF006719">
    <property type="entry name" value="PRK09257.1"/>
    <property type="match status" value="1"/>
</dbReference>
<dbReference type="InterPro" id="IPR004839">
    <property type="entry name" value="Aminotransferase_I/II_large"/>
</dbReference>
<organism evidence="8 9">
    <name type="scientific">Rhodobaculum claviforme</name>
    <dbReference type="NCBI Taxonomy" id="1549854"/>
    <lineage>
        <taxon>Bacteria</taxon>
        <taxon>Pseudomonadati</taxon>
        <taxon>Pseudomonadota</taxon>
        <taxon>Alphaproteobacteria</taxon>
        <taxon>Rhodobacterales</taxon>
        <taxon>Paracoccaceae</taxon>
        <taxon>Rhodobaculum</taxon>
    </lineage>
</organism>
<dbReference type="GO" id="GO:0004069">
    <property type="term" value="F:L-aspartate:2-oxoglutarate aminotransferase activity"/>
    <property type="evidence" value="ECO:0007669"/>
    <property type="project" value="TreeGrafter"/>
</dbReference>
<gene>
    <name evidence="8" type="ORF">CCR87_14435</name>
</gene>
<dbReference type="Gene3D" id="3.90.1150.10">
    <property type="entry name" value="Aspartate Aminotransferase, domain 1"/>
    <property type="match status" value="1"/>
</dbReference>
<keyword evidence="4 8" id="KW-0032">Aminotransferase</keyword>
<dbReference type="SUPFAM" id="SSF53383">
    <property type="entry name" value="PLP-dependent transferases"/>
    <property type="match status" value="1"/>
</dbReference>
<proteinExistence type="inferred from homology"/>
<evidence type="ECO:0000256" key="6">
    <source>
        <dbReference type="ARBA" id="ARBA00022898"/>
    </source>
</evidence>
<keyword evidence="9" id="KW-1185">Reference proteome</keyword>
<evidence type="ECO:0000256" key="4">
    <source>
        <dbReference type="ARBA" id="ARBA00022576"/>
    </source>
</evidence>